<evidence type="ECO:0000313" key="2">
    <source>
        <dbReference type="Proteomes" id="UP000588186"/>
    </source>
</evidence>
<reference evidence="1 2" key="1">
    <citation type="submission" date="2020-07" db="EMBL/GenBank/DDBJ databases">
        <authorList>
            <person name="Criscuolo A."/>
        </authorList>
    </citation>
    <scope>NUCLEOTIDE SEQUENCE [LARGE SCALE GENOMIC DNA]</scope>
    <source>
        <strain evidence="1">CIP107946</strain>
    </source>
</reference>
<dbReference type="Proteomes" id="UP000588186">
    <property type="component" value="Unassembled WGS sequence"/>
</dbReference>
<evidence type="ECO:0008006" key="3">
    <source>
        <dbReference type="Google" id="ProtNLM"/>
    </source>
</evidence>
<dbReference type="InterPro" id="IPR036249">
    <property type="entry name" value="Thioredoxin-like_sf"/>
</dbReference>
<dbReference type="Gene3D" id="3.40.30.10">
    <property type="entry name" value="Glutaredoxin"/>
    <property type="match status" value="1"/>
</dbReference>
<proteinExistence type="predicted"/>
<dbReference type="SUPFAM" id="SSF52833">
    <property type="entry name" value="Thioredoxin-like"/>
    <property type="match status" value="1"/>
</dbReference>
<organism evidence="1 2">
    <name type="scientific">Phocicoccus pinnipedialis</name>
    <dbReference type="NCBI Taxonomy" id="110845"/>
    <lineage>
        <taxon>Bacteria</taxon>
        <taxon>Bacillati</taxon>
        <taxon>Bacillota</taxon>
        <taxon>Bacilli</taxon>
        <taxon>Bacillales</taxon>
        <taxon>Salinicoccaceae</taxon>
        <taxon>Phocicoccus</taxon>
    </lineage>
</organism>
<keyword evidence="2" id="KW-1185">Reference proteome</keyword>
<name>A0A6V7RNM8_9BACL</name>
<sequence length="85" mass="10046">MRLKLLMRNNCKLCDDAMIQLKLALDGFEDVGYESINIDFDDTLQEKYMLRIPVIMHQDKVIQEGIIDFFTIHEYIDGYFTHLGE</sequence>
<dbReference type="AlphaFoldDB" id="A0A6V7RNM8"/>
<dbReference type="EMBL" id="CAJEWB010000012">
    <property type="protein sequence ID" value="CAD2079317.1"/>
    <property type="molecule type" value="Genomic_DNA"/>
</dbReference>
<accession>A0A6V7RNM8</accession>
<dbReference type="Pfam" id="PF05768">
    <property type="entry name" value="Glrx-like"/>
    <property type="match status" value="1"/>
</dbReference>
<evidence type="ECO:0000313" key="1">
    <source>
        <dbReference type="EMBL" id="CAD2079317.1"/>
    </source>
</evidence>
<dbReference type="InterPro" id="IPR008554">
    <property type="entry name" value="Glutaredoxin-like"/>
</dbReference>
<protein>
    <recommendedName>
        <fullName evidence="3">Glutaredoxin family protein</fullName>
    </recommendedName>
</protein>
<dbReference type="RefSeq" id="WP_186078336.1">
    <property type="nucleotide sequence ID" value="NZ_CAJEWB010000012.1"/>
</dbReference>
<comment type="caution">
    <text evidence="1">The sequence shown here is derived from an EMBL/GenBank/DDBJ whole genome shotgun (WGS) entry which is preliminary data.</text>
</comment>
<gene>
    <name evidence="1" type="ORF">JEOPIN946_01555</name>
</gene>